<keyword evidence="4" id="KW-1185">Reference proteome</keyword>
<organism evidence="3 4">
    <name type="scientific">Arenicella chitinivorans</name>
    <dbReference type="NCBI Taxonomy" id="1329800"/>
    <lineage>
        <taxon>Bacteria</taxon>
        <taxon>Pseudomonadati</taxon>
        <taxon>Pseudomonadota</taxon>
        <taxon>Gammaproteobacteria</taxon>
        <taxon>Arenicellales</taxon>
        <taxon>Arenicellaceae</taxon>
        <taxon>Arenicella</taxon>
    </lineage>
</organism>
<feature type="domain" description="Tll0287-like" evidence="2">
    <location>
        <begin position="30"/>
        <end position="185"/>
    </location>
</feature>
<dbReference type="Proteomes" id="UP000614811">
    <property type="component" value="Unassembled WGS sequence"/>
</dbReference>
<feature type="signal peptide" evidence="1">
    <location>
        <begin position="1"/>
        <end position="23"/>
    </location>
</feature>
<dbReference type="Pfam" id="PF11845">
    <property type="entry name" value="Tll0287-like"/>
    <property type="match status" value="1"/>
</dbReference>
<dbReference type="InterPro" id="IPR021796">
    <property type="entry name" value="Tll0287-like_dom"/>
</dbReference>
<name>A0A918RK78_9GAMM</name>
<feature type="chain" id="PRO_5037402754" description="Tll0287-like domain-containing protein" evidence="1">
    <location>
        <begin position="24"/>
        <end position="188"/>
    </location>
</feature>
<reference evidence="3" key="2">
    <citation type="submission" date="2020-09" db="EMBL/GenBank/DDBJ databases">
        <authorList>
            <person name="Sun Q."/>
            <person name="Kim S."/>
        </authorList>
    </citation>
    <scope>NUCLEOTIDE SEQUENCE</scope>
    <source>
        <strain evidence="3">KCTC 12711</strain>
    </source>
</reference>
<keyword evidence="1" id="KW-0732">Signal</keyword>
<comment type="caution">
    <text evidence="3">The sequence shown here is derived from an EMBL/GenBank/DDBJ whole genome shotgun (WGS) entry which is preliminary data.</text>
</comment>
<gene>
    <name evidence="3" type="ORF">GCM10008090_06220</name>
</gene>
<reference evidence="3" key="1">
    <citation type="journal article" date="2014" name="Int. J. Syst. Evol. Microbiol.">
        <title>Complete genome sequence of Corynebacterium casei LMG S-19264T (=DSM 44701T), isolated from a smear-ripened cheese.</title>
        <authorList>
            <consortium name="US DOE Joint Genome Institute (JGI-PGF)"/>
            <person name="Walter F."/>
            <person name="Albersmeier A."/>
            <person name="Kalinowski J."/>
            <person name="Ruckert C."/>
        </authorList>
    </citation>
    <scope>NUCLEOTIDE SEQUENCE</scope>
    <source>
        <strain evidence="3">KCTC 12711</strain>
    </source>
</reference>
<evidence type="ECO:0000313" key="3">
    <source>
        <dbReference type="EMBL" id="GHA00268.1"/>
    </source>
</evidence>
<dbReference type="RefSeq" id="WP_189398532.1">
    <property type="nucleotide sequence ID" value="NZ_BMXA01000001.1"/>
</dbReference>
<evidence type="ECO:0000259" key="2">
    <source>
        <dbReference type="Pfam" id="PF11845"/>
    </source>
</evidence>
<dbReference type="AlphaFoldDB" id="A0A918RK78"/>
<protein>
    <recommendedName>
        <fullName evidence="2">Tll0287-like domain-containing protein</fullName>
    </recommendedName>
</protein>
<sequence length="188" mass="21000">MKAKSLIPSISSLALLTVLGAHTAVAEISPQRMADAIYAVIESDRAVYTKNVVNRLQNEEEVIDAHEYWEDEQALPLPAQMLRMGAEEVAEKDLGITYALLSTWPINKQNEAVTEIEKKGMEFIVANPTQRFYSEEVLAGERYFTAIYQDIAVSDACVKCHNDHLDSPRDDFKIGDVMGGVVLRIKLD</sequence>
<accession>A0A918RK78</accession>
<evidence type="ECO:0000313" key="4">
    <source>
        <dbReference type="Proteomes" id="UP000614811"/>
    </source>
</evidence>
<proteinExistence type="predicted"/>
<evidence type="ECO:0000256" key="1">
    <source>
        <dbReference type="SAM" id="SignalP"/>
    </source>
</evidence>
<dbReference type="EMBL" id="BMXA01000001">
    <property type="protein sequence ID" value="GHA00268.1"/>
    <property type="molecule type" value="Genomic_DNA"/>
</dbReference>